<evidence type="ECO:0000313" key="7">
    <source>
        <dbReference type="Proteomes" id="UP001156641"/>
    </source>
</evidence>
<dbReference type="InterPro" id="IPR027477">
    <property type="entry name" value="Succ_DH/fumarate_Rdtase_cat_sf"/>
</dbReference>
<dbReference type="InterPro" id="IPR050315">
    <property type="entry name" value="FAD-oxidoreductase_2"/>
</dbReference>
<sequence>MTTEIWDKTVDLLIVGSGAGSFPAALLARDHGLEPLIVEKCDKIGGTTAISGGVLWIPGNHLMARAGIADSHERAREYLDAAIWHDGPATTPARREAFLRHGPEAIEYLERKGMKLKRPKLWPDYHSDLPGAEQTSRSLLAELFDLNELGPWKTRLALSKMPPVRFTMDELSSLILVKRLWSSRLAALRLALRMLRMKFTGQDLRGGGAAWQGRMLQIAVRENIPIWTETPVIRLLTDQGRVIGAEATHQGRTMRIHARRGVLLNSGGFARNAAMRAQYGRQPVYPQTTNAGPGDTGEMIEAGISLGAAVDCMDEALWGVSSLTPGEQLPPGATAADGTPLPFGHHFDISLPHAIMVDQNGMRFTNEAASYMEVGQNLYRRHAETGKGIPAWAIIESRHRERYPWGSAAGKTPKNWLSSGYMKKAATLDALARECGIDPIGLRATVNRFNGFCRDGIDADFARGAKAFDNSHGDPTVTPNPNLGAIENPPFYAVAIYPGDVSTWGGLVTDEHARVLQPGGTPIKGLYATGTATASLCGRTYPGAGASIGPALTFGYIAALHIVADQELSGESG</sequence>
<evidence type="ECO:0000313" key="6">
    <source>
        <dbReference type="EMBL" id="GLR65498.1"/>
    </source>
</evidence>
<keyword evidence="3" id="KW-0274">FAD</keyword>
<evidence type="ECO:0000259" key="5">
    <source>
        <dbReference type="Pfam" id="PF00890"/>
    </source>
</evidence>
<evidence type="ECO:0000256" key="2">
    <source>
        <dbReference type="ARBA" id="ARBA00022630"/>
    </source>
</evidence>
<dbReference type="Gene3D" id="3.50.50.60">
    <property type="entry name" value="FAD/NAD(P)-binding domain"/>
    <property type="match status" value="2"/>
</dbReference>
<proteinExistence type="predicted"/>
<evidence type="ECO:0000256" key="3">
    <source>
        <dbReference type="ARBA" id="ARBA00022827"/>
    </source>
</evidence>
<evidence type="ECO:0000256" key="4">
    <source>
        <dbReference type="ARBA" id="ARBA00023002"/>
    </source>
</evidence>
<comment type="caution">
    <text evidence="6">The sequence shown here is derived from an EMBL/GenBank/DDBJ whole genome shotgun (WGS) entry which is preliminary data.</text>
</comment>
<keyword evidence="7" id="KW-1185">Reference proteome</keyword>
<keyword evidence="4" id="KW-0560">Oxidoreductase</keyword>
<dbReference type="InterPro" id="IPR036188">
    <property type="entry name" value="FAD/NAD-bd_sf"/>
</dbReference>
<dbReference type="SUPFAM" id="SSF51905">
    <property type="entry name" value="FAD/NAD(P)-binding domain"/>
    <property type="match status" value="1"/>
</dbReference>
<reference evidence="7" key="1">
    <citation type="journal article" date="2019" name="Int. J. Syst. Evol. Microbiol.">
        <title>The Global Catalogue of Microorganisms (GCM) 10K type strain sequencing project: providing services to taxonomists for standard genome sequencing and annotation.</title>
        <authorList>
            <consortium name="The Broad Institute Genomics Platform"/>
            <consortium name="The Broad Institute Genome Sequencing Center for Infectious Disease"/>
            <person name="Wu L."/>
            <person name="Ma J."/>
        </authorList>
    </citation>
    <scope>NUCLEOTIDE SEQUENCE [LARGE SCALE GENOMIC DNA]</scope>
    <source>
        <strain evidence="7">NBRC 112502</strain>
    </source>
</reference>
<dbReference type="Gene3D" id="3.90.700.10">
    <property type="entry name" value="Succinate dehydrogenase/fumarate reductase flavoprotein, catalytic domain"/>
    <property type="match status" value="1"/>
</dbReference>
<dbReference type="PANTHER" id="PTHR43400:SF10">
    <property type="entry name" value="3-OXOSTEROID 1-DEHYDROGENASE"/>
    <property type="match status" value="1"/>
</dbReference>
<dbReference type="Pfam" id="PF00890">
    <property type="entry name" value="FAD_binding_2"/>
    <property type="match status" value="1"/>
</dbReference>
<protein>
    <submittedName>
        <fullName evidence="6">3-oxosteroid 1-dehydrogenase</fullName>
    </submittedName>
</protein>
<accession>A0ABQ6A1L3</accession>
<dbReference type="InterPro" id="IPR003953">
    <property type="entry name" value="FAD-dep_OxRdtase_2_FAD-bd"/>
</dbReference>
<dbReference type="Proteomes" id="UP001156641">
    <property type="component" value="Unassembled WGS sequence"/>
</dbReference>
<dbReference type="SUPFAM" id="SSF56425">
    <property type="entry name" value="Succinate dehydrogenase/fumarate reductase flavoprotein, catalytic domain"/>
    <property type="match status" value="1"/>
</dbReference>
<organism evidence="6 7">
    <name type="scientific">Acidocella aquatica</name>
    <dbReference type="NCBI Taxonomy" id="1922313"/>
    <lineage>
        <taxon>Bacteria</taxon>
        <taxon>Pseudomonadati</taxon>
        <taxon>Pseudomonadota</taxon>
        <taxon>Alphaproteobacteria</taxon>
        <taxon>Acetobacterales</taxon>
        <taxon>Acidocellaceae</taxon>
        <taxon>Acidocella</taxon>
    </lineage>
</organism>
<dbReference type="RefSeq" id="WP_284255996.1">
    <property type="nucleotide sequence ID" value="NZ_BSOS01000005.1"/>
</dbReference>
<keyword evidence="2" id="KW-0285">Flavoprotein</keyword>
<feature type="domain" description="FAD-dependent oxidoreductase 2 FAD-binding" evidence="5">
    <location>
        <begin position="11"/>
        <end position="548"/>
    </location>
</feature>
<gene>
    <name evidence="6" type="ORF">GCM10010909_01760</name>
</gene>
<dbReference type="PANTHER" id="PTHR43400">
    <property type="entry name" value="FUMARATE REDUCTASE"/>
    <property type="match status" value="1"/>
</dbReference>
<name>A0ABQ6A1L3_9PROT</name>
<dbReference type="EMBL" id="BSOS01000005">
    <property type="protein sequence ID" value="GLR65498.1"/>
    <property type="molecule type" value="Genomic_DNA"/>
</dbReference>
<evidence type="ECO:0000256" key="1">
    <source>
        <dbReference type="ARBA" id="ARBA00001974"/>
    </source>
</evidence>
<comment type="cofactor">
    <cofactor evidence="1">
        <name>FAD</name>
        <dbReference type="ChEBI" id="CHEBI:57692"/>
    </cofactor>
</comment>